<comment type="caution">
    <text evidence="2">The sequence shown here is derived from an EMBL/GenBank/DDBJ whole genome shotgun (WGS) entry which is preliminary data.</text>
</comment>
<proteinExistence type="predicted"/>
<feature type="region of interest" description="Disordered" evidence="1">
    <location>
        <begin position="85"/>
        <end position="105"/>
    </location>
</feature>
<sequence>MDSLRPREKKDCFTVRDARESFVTRKRGHVSLTQLNPMEAMLLEMKSRGCFPSPSATMASRCEAQDTQASFTLCPDSSTTHRELVERGGKAPPVAGEGAEKSKEKKSPVHGVMLLCKASVFVCICKTCEAVTFVLI</sequence>
<organism evidence="2 3">
    <name type="scientific">Vanilla planifolia</name>
    <name type="common">Vanilla</name>
    <dbReference type="NCBI Taxonomy" id="51239"/>
    <lineage>
        <taxon>Eukaryota</taxon>
        <taxon>Viridiplantae</taxon>
        <taxon>Streptophyta</taxon>
        <taxon>Embryophyta</taxon>
        <taxon>Tracheophyta</taxon>
        <taxon>Spermatophyta</taxon>
        <taxon>Magnoliopsida</taxon>
        <taxon>Liliopsida</taxon>
        <taxon>Asparagales</taxon>
        <taxon>Orchidaceae</taxon>
        <taxon>Vanilloideae</taxon>
        <taxon>Vanilleae</taxon>
        <taxon>Vanilla</taxon>
    </lineage>
</organism>
<evidence type="ECO:0000256" key="1">
    <source>
        <dbReference type="SAM" id="MobiDB-lite"/>
    </source>
</evidence>
<evidence type="ECO:0000313" key="3">
    <source>
        <dbReference type="Proteomes" id="UP000639772"/>
    </source>
</evidence>
<dbReference type="AlphaFoldDB" id="A0A835PNM9"/>
<accession>A0A835PNM9</accession>
<protein>
    <submittedName>
        <fullName evidence="2">Uncharacterized protein</fullName>
    </submittedName>
</protein>
<gene>
    <name evidence="2" type="ORF">HPP92_023846</name>
</gene>
<reference evidence="2 3" key="1">
    <citation type="journal article" date="2020" name="Nat. Food">
        <title>A phased Vanilla planifolia genome enables genetic improvement of flavour and production.</title>
        <authorList>
            <person name="Hasing T."/>
            <person name="Tang H."/>
            <person name="Brym M."/>
            <person name="Khazi F."/>
            <person name="Huang T."/>
            <person name="Chambers A.H."/>
        </authorList>
    </citation>
    <scope>NUCLEOTIDE SEQUENCE [LARGE SCALE GENOMIC DNA]</scope>
    <source>
        <tissue evidence="2">Leaf</tissue>
    </source>
</reference>
<name>A0A835PNM9_VANPL</name>
<evidence type="ECO:0000313" key="2">
    <source>
        <dbReference type="EMBL" id="KAG0456058.1"/>
    </source>
</evidence>
<dbReference type="Proteomes" id="UP000639772">
    <property type="component" value="Chromosome 13"/>
</dbReference>
<dbReference type="EMBL" id="JADCNM010000013">
    <property type="protein sequence ID" value="KAG0456058.1"/>
    <property type="molecule type" value="Genomic_DNA"/>
</dbReference>